<sequence>MMRIVAFAVCVSLCECQYRQFHQREEKIKSFLHYEIIVRATVAKVEMFSYVINTTQVYRAKNATLKVYVYKPPFDERGPKVHLKKGKEYLLGGNPATYYNFPVWVTDNGEITCNPCYYEPWSPWMNEFLTRYIR</sequence>
<evidence type="ECO:0000313" key="3">
    <source>
        <dbReference type="Proteomes" id="UP001176961"/>
    </source>
</evidence>
<keyword evidence="3" id="KW-1185">Reference proteome</keyword>
<organism evidence="2 3">
    <name type="scientific">Cylicocyclus nassatus</name>
    <name type="common">Nematode worm</name>
    <dbReference type="NCBI Taxonomy" id="53992"/>
    <lineage>
        <taxon>Eukaryota</taxon>
        <taxon>Metazoa</taxon>
        <taxon>Ecdysozoa</taxon>
        <taxon>Nematoda</taxon>
        <taxon>Chromadorea</taxon>
        <taxon>Rhabditida</taxon>
        <taxon>Rhabditina</taxon>
        <taxon>Rhabditomorpha</taxon>
        <taxon>Strongyloidea</taxon>
        <taxon>Strongylidae</taxon>
        <taxon>Cylicocyclus</taxon>
    </lineage>
</organism>
<protein>
    <submittedName>
        <fullName evidence="2">Uncharacterized protein</fullName>
    </submittedName>
</protein>
<comment type="caution">
    <text evidence="2">The sequence shown here is derived from an EMBL/GenBank/DDBJ whole genome shotgun (WGS) entry which is preliminary data.</text>
</comment>
<proteinExistence type="predicted"/>
<feature type="signal peptide" evidence="1">
    <location>
        <begin position="1"/>
        <end position="16"/>
    </location>
</feature>
<feature type="chain" id="PRO_5041294208" evidence="1">
    <location>
        <begin position="17"/>
        <end position="134"/>
    </location>
</feature>
<reference evidence="2" key="1">
    <citation type="submission" date="2023-07" db="EMBL/GenBank/DDBJ databases">
        <authorList>
            <consortium name="CYATHOMIX"/>
        </authorList>
    </citation>
    <scope>NUCLEOTIDE SEQUENCE</scope>
    <source>
        <strain evidence="2">N/A</strain>
    </source>
</reference>
<dbReference type="Proteomes" id="UP001176961">
    <property type="component" value="Unassembled WGS sequence"/>
</dbReference>
<evidence type="ECO:0000256" key="1">
    <source>
        <dbReference type="SAM" id="SignalP"/>
    </source>
</evidence>
<accession>A0AA36M566</accession>
<keyword evidence="1" id="KW-0732">Signal</keyword>
<evidence type="ECO:0000313" key="2">
    <source>
        <dbReference type="EMBL" id="CAJ0597442.1"/>
    </source>
</evidence>
<gene>
    <name evidence="2" type="ORF">CYNAS_LOCUS9425</name>
</gene>
<dbReference type="SUPFAM" id="SSF50242">
    <property type="entry name" value="TIMP-like"/>
    <property type="match status" value="1"/>
</dbReference>
<dbReference type="AlphaFoldDB" id="A0AA36M566"/>
<dbReference type="InterPro" id="IPR008993">
    <property type="entry name" value="TIMP-like_OB-fold"/>
</dbReference>
<name>A0AA36M566_CYLNA</name>
<dbReference type="EMBL" id="CATQJL010000223">
    <property type="protein sequence ID" value="CAJ0597442.1"/>
    <property type="molecule type" value="Genomic_DNA"/>
</dbReference>